<dbReference type="InterPro" id="IPR001466">
    <property type="entry name" value="Beta-lactam-related"/>
</dbReference>
<protein>
    <recommendedName>
        <fullName evidence="1">Beta-lactamase-related domain-containing protein</fullName>
    </recommendedName>
</protein>
<name>A0A0S2KH91_9GAMM</name>
<dbReference type="RefSeq" id="WP_058022874.1">
    <property type="nucleotide sequence ID" value="NZ_CP013189.1"/>
</dbReference>
<dbReference type="Proteomes" id="UP000065641">
    <property type="component" value="Chromosome"/>
</dbReference>
<evidence type="ECO:0000313" key="3">
    <source>
        <dbReference type="Proteomes" id="UP000065641"/>
    </source>
</evidence>
<gene>
    <name evidence="2" type="ORF">PS2015_2857</name>
</gene>
<dbReference type="OrthoDB" id="9799367at2"/>
<dbReference type="PATRIC" id="fig|1249552.3.peg.2885"/>
<sequence>MSPAILKPIESIARLHYDQFHHKNRGLLMTSPSISQLLRHTALAAGLLLSATAAMAQNTSDSSIKLIAPDNFGITRQEIADIRSQMQAAVDGNHIAGALLLVGNDDGVGLLETVGTQGPGDSTPIDQETIFRIYSMTKPIVSVAAMTLVEDGLLSVDDPVSKYIPEFASLEIINNETGETRPAQNVMTVEHLLTHKSGLVQSIFATGTTLGNLYEQNIPSDGSLTNREIAGRLGNLPLLFEPGTAWHYGHSTDVLGAVLEVAAGKPLDALLNERIFEPLGMDETTFWVPAAKSGRIAEPIHGEMADNTVVRAQLSGGGGLNSTTEDYVRFAHMLLNGGEYRGQRIISEETLAWMSEERITPDVSREHFFYGNRGGWSMGFHLQPVDASNPLAGSNFGWRGIGGTLFVVDPINDFFMIYMEQKRGGPRGAPFDNNAAQRVVYQALGN</sequence>
<proteinExistence type="predicted"/>
<organism evidence="2 3">
    <name type="scientific">Pseudohongiella spirulinae</name>
    <dbReference type="NCBI Taxonomy" id="1249552"/>
    <lineage>
        <taxon>Bacteria</taxon>
        <taxon>Pseudomonadati</taxon>
        <taxon>Pseudomonadota</taxon>
        <taxon>Gammaproteobacteria</taxon>
        <taxon>Pseudomonadales</taxon>
        <taxon>Pseudohongiellaceae</taxon>
        <taxon>Pseudohongiella</taxon>
    </lineage>
</organism>
<dbReference type="SUPFAM" id="SSF56601">
    <property type="entry name" value="beta-lactamase/transpeptidase-like"/>
    <property type="match status" value="1"/>
</dbReference>
<reference evidence="2 3" key="1">
    <citation type="submission" date="2015-11" db="EMBL/GenBank/DDBJ databases">
        <authorList>
            <person name="Zhang Y."/>
            <person name="Guo Z."/>
        </authorList>
    </citation>
    <scope>NUCLEOTIDE SEQUENCE [LARGE SCALE GENOMIC DNA]</scope>
    <source>
        <strain evidence="2 3">KCTC 32221</strain>
    </source>
</reference>
<dbReference type="AlphaFoldDB" id="A0A0S2KH91"/>
<dbReference type="InterPro" id="IPR012338">
    <property type="entry name" value="Beta-lactam/transpept-like"/>
</dbReference>
<dbReference type="InterPro" id="IPR050789">
    <property type="entry name" value="Diverse_Enzym_Activities"/>
</dbReference>
<dbReference type="EMBL" id="CP013189">
    <property type="protein sequence ID" value="ALO47486.1"/>
    <property type="molecule type" value="Genomic_DNA"/>
</dbReference>
<evidence type="ECO:0000259" key="1">
    <source>
        <dbReference type="Pfam" id="PF00144"/>
    </source>
</evidence>
<evidence type="ECO:0000313" key="2">
    <source>
        <dbReference type="EMBL" id="ALO47486.1"/>
    </source>
</evidence>
<accession>A0A0S2KH91</accession>
<dbReference type="PANTHER" id="PTHR43283:SF3">
    <property type="entry name" value="BETA-LACTAMASE FAMILY PROTEIN (AFU_ORTHOLOGUE AFUA_5G07500)"/>
    <property type="match status" value="1"/>
</dbReference>
<dbReference type="Gene3D" id="3.40.710.10">
    <property type="entry name" value="DD-peptidase/beta-lactamase superfamily"/>
    <property type="match status" value="1"/>
</dbReference>
<dbReference type="PANTHER" id="PTHR43283">
    <property type="entry name" value="BETA-LACTAMASE-RELATED"/>
    <property type="match status" value="1"/>
</dbReference>
<feature type="domain" description="Beta-lactamase-related" evidence="1">
    <location>
        <begin position="85"/>
        <end position="436"/>
    </location>
</feature>
<dbReference type="KEGG" id="pspi:PS2015_2857"/>
<dbReference type="Pfam" id="PF00144">
    <property type="entry name" value="Beta-lactamase"/>
    <property type="match status" value="1"/>
</dbReference>
<keyword evidence="3" id="KW-1185">Reference proteome</keyword>
<dbReference type="STRING" id="1249552.PS2015_2857"/>